<keyword evidence="1" id="KW-1133">Transmembrane helix</keyword>
<name>A0ABD2L4U6_9BILA</name>
<feature type="transmembrane region" description="Helical" evidence="1">
    <location>
        <begin position="137"/>
        <end position="158"/>
    </location>
</feature>
<dbReference type="EMBL" id="JBICBT010000549">
    <property type="protein sequence ID" value="KAL3110191.1"/>
    <property type="molecule type" value="Genomic_DNA"/>
</dbReference>
<dbReference type="Proteomes" id="UP001620626">
    <property type="component" value="Unassembled WGS sequence"/>
</dbReference>
<gene>
    <name evidence="2" type="ORF">niasHT_015794</name>
</gene>
<sequence length="203" mass="23083">MGEVRFHSDYVSSNRGITKIIQIVLGFVVCSVLCSNWYGGYSCFGEGRLGYVSGLNFVCLLINIIFFLLNLFNIRPLKLEQLYNVAAALLLLVGIVLLLWYMIQYSYWNIWMIIAAALLSEEAEYPCQNVKANERVVALAVLSAFVDMVISAVLLSLWLPFSLPLWPLFGAIFLSTFYAFRRSNPIALRPLLILLVFKRPLFH</sequence>
<comment type="caution">
    <text evidence="2">The sequence shown here is derived from an EMBL/GenBank/DDBJ whole genome shotgun (WGS) entry which is preliminary data.</text>
</comment>
<keyword evidence="3" id="KW-1185">Reference proteome</keyword>
<feature type="transmembrane region" description="Helical" evidence="1">
    <location>
        <begin position="82"/>
        <end position="102"/>
    </location>
</feature>
<keyword evidence="1" id="KW-0812">Transmembrane</keyword>
<feature type="transmembrane region" description="Helical" evidence="1">
    <location>
        <begin position="51"/>
        <end position="70"/>
    </location>
</feature>
<dbReference type="AlphaFoldDB" id="A0ABD2L4U6"/>
<evidence type="ECO:0000313" key="2">
    <source>
        <dbReference type="EMBL" id="KAL3110191.1"/>
    </source>
</evidence>
<evidence type="ECO:0000256" key="1">
    <source>
        <dbReference type="SAM" id="Phobius"/>
    </source>
</evidence>
<reference evidence="2 3" key="1">
    <citation type="submission" date="2024-10" db="EMBL/GenBank/DDBJ databases">
        <authorList>
            <person name="Kim D."/>
        </authorList>
    </citation>
    <scope>NUCLEOTIDE SEQUENCE [LARGE SCALE GENOMIC DNA]</scope>
    <source>
        <strain evidence="2">BH-2024</strain>
    </source>
</reference>
<keyword evidence="1" id="KW-0472">Membrane</keyword>
<proteinExistence type="predicted"/>
<accession>A0ABD2L4U6</accession>
<feature type="transmembrane region" description="Helical" evidence="1">
    <location>
        <begin position="20"/>
        <end position="39"/>
    </location>
</feature>
<evidence type="ECO:0000313" key="3">
    <source>
        <dbReference type="Proteomes" id="UP001620626"/>
    </source>
</evidence>
<feature type="transmembrane region" description="Helical" evidence="1">
    <location>
        <begin position="164"/>
        <end position="180"/>
    </location>
</feature>
<organism evidence="2 3">
    <name type="scientific">Heterodera trifolii</name>
    <dbReference type="NCBI Taxonomy" id="157864"/>
    <lineage>
        <taxon>Eukaryota</taxon>
        <taxon>Metazoa</taxon>
        <taxon>Ecdysozoa</taxon>
        <taxon>Nematoda</taxon>
        <taxon>Chromadorea</taxon>
        <taxon>Rhabditida</taxon>
        <taxon>Tylenchina</taxon>
        <taxon>Tylenchomorpha</taxon>
        <taxon>Tylenchoidea</taxon>
        <taxon>Heteroderidae</taxon>
        <taxon>Heteroderinae</taxon>
        <taxon>Heterodera</taxon>
    </lineage>
</organism>
<protein>
    <submittedName>
        <fullName evidence="2">Uncharacterized protein</fullName>
    </submittedName>
</protein>